<dbReference type="InterPro" id="IPR039426">
    <property type="entry name" value="TonB-dep_rcpt-like"/>
</dbReference>
<feature type="domain" description="TonB-dependent receptor plug" evidence="8">
    <location>
        <begin position="240"/>
        <end position="345"/>
    </location>
</feature>
<evidence type="ECO:0000313" key="9">
    <source>
        <dbReference type="EMBL" id="QGA25608.1"/>
    </source>
</evidence>
<dbReference type="InterPro" id="IPR012910">
    <property type="entry name" value="Plug_dom"/>
</dbReference>
<dbReference type="NCBIfam" id="TIGR04057">
    <property type="entry name" value="SusC_RagA_signa"/>
    <property type="match status" value="1"/>
</dbReference>
<evidence type="ECO:0000256" key="4">
    <source>
        <dbReference type="ARBA" id="ARBA00022692"/>
    </source>
</evidence>
<dbReference type="NCBIfam" id="TIGR04056">
    <property type="entry name" value="OMP_RagA_SusC"/>
    <property type="match status" value="1"/>
</dbReference>
<gene>
    <name evidence="9" type="ORF">GFH32_04420</name>
</gene>
<dbReference type="AlphaFoldDB" id="A0A5Q0QD22"/>
<evidence type="ECO:0000256" key="2">
    <source>
        <dbReference type="ARBA" id="ARBA00022448"/>
    </source>
</evidence>
<dbReference type="SUPFAM" id="SSF49464">
    <property type="entry name" value="Carboxypeptidase regulatory domain-like"/>
    <property type="match status" value="1"/>
</dbReference>
<dbReference type="KEGG" id="sphe:GFH32_04420"/>
<comment type="subcellular location">
    <subcellularLocation>
        <location evidence="1 7">Cell outer membrane</location>
        <topology evidence="1 7">Multi-pass membrane protein</topology>
    </subcellularLocation>
</comment>
<dbReference type="InterPro" id="IPR037066">
    <property type="entry name" value="Plug_dom_sf"/>
</dbReference>
<keyword evidence="10" id="KW-1185">Reference proteome</keyword>
<dbReference type="InterPro" id="IPR008969">
    <property type="entry name" value="CarboxyPept-like_regulatory"/>
</dbReference>
<keyword evidence="2 7" id="KW-0813">Transport</keyword>
<dbReference type="InterPro" id="IPR036942">
    <property type="entry name" value="Beta-barrel_TonB_sf"/>
</dbReference>
<evidence type="ECO:0000256" key="5">
    <source>
        <dbReference type="ARBA" id="ARBA00023136"/>
    </source>
</evidence>
<dbReference type="Gene3D" id="2.60.40.1120">
    <property type="entry name" value="Carboxypeptidase-like, regulatory domain"/>
    <property type="match status" value="1"/>
</dbReference>
<dbReference type="Gene3D" id="2.170.130.10">
    <property type="entry name" value="TonB-dependent receptor, plug domain"/>
    <property type="match status" value="1"/>
</dbReference>
<dbReference type="EMBL" id="CP045652">
    <property type="protein sequence ID" value="QGA25608.1"/>
    <property type="molecule type" value="Genomic_DNA"/>
</dbReference>
<keyword evidence="4 7" id="KW-0812">Transmembrane</keyword>
<dbReference type="Gene3D" id="2.40.170.20">
    <property type="entry name" value="TonB-dependent receptor, beta-barrel domain"/>
    <property type="match status" value="1"/>
</dbReference>
<proteinExistence type="inferred from homology"/>
<dbReference type="InterPro" id="IPR023996">
    <property type="entry name" value="TonB-dep_OMP_SusC/RagA"/>
</dbReference>
<evidence type="ECO:0000256" key="6">
    <source>
        <dbReference type="ARBA" id="ARBA00023237"/>
    </source>
</evidence>
<keyword evidence="5 7" id="KW-0472">Membrane</keyword>
<dbReference type="InterPro" id="IPR023997">
    <property type="entry name" value="TonB-dep_OMP_SusC/RagA_CS"/>
</dbReference>
<dbReference type="SUPFAM" id="SSF56935">
    <property type="entry name" value="Porins"/>
    <property type="match status" value="1"/>
</dbReference>
<dbReference type="PROSITE" id="PS52016">
    <property type="entry name" value="TONB_DEPENDENT_REC_3"/>
    <property type="match status" value="1"/>
</dbReference>
<reference evidence="9 10" key="1">
    <citation type="submission" date="2019-10" db="EMBL/GenBank/DDBJ databases">
        <authorList>
            <person name="Dong K."/>
        </authorList>
    </citation>
    <scope>NUCLEOTIDE SEQUENCE [LARGE SCALE GENOMIC DNA]</scope>
    <source>
        <strain evidence="10">dk4302</strain>
    </source>
</reference>
<evidence type="ECO:0000256" key="1">
    <source>
        <dbReference type="ARBA" id="ARBA00004571"/>
    </source>
</evidence>
<keyword evidence="6 7" id="KW-0998">Cell outer membrane</keyword>
<protein>
    <submittedName>
        <fullName evidence="9">SusC/RagA family TonB-linked outer membrane protein</fullName>
    </submittedName>
</protein>
<evidence type="ECO:0000259" key="8">
    <source>
        <dbReference type="Pfam" id="PF07715"/>
    </source>
</evidence>
<evidence type="ECO:0000313" key="10">
    <source>
        <dbReference type="Proteomes" id="UP000326921"/>
    </source>
</evidence>
<dbReference type="Pfam" id="PF07715">
    <property type="entry name" value="Plug"/>
    <property type="match status" value="1"/>
</dbReference>
<sequence length="1207" mass="135665">MNKSIKKQLSGTALSQVKRWDLLMKETLSFLQTNKSLVRSIFMKMQLISFILCFCLMQVVAKSNAQTFNIKGDNLKLSQIFDQISEQGNYDILYNSKDISKASPVSINMSNVSLETLLKSTLKNQPFEYQIKNKTIVIKAVDELDVQQRISGRILDENGKPLAGAGISAIGSNIQTASDQDGYFQLANVPSSVKKLQITYVGMEKLILNIQADMGRIIMRSSSSELDEVMIHTGYQSLPKERSTGAFDVISGKRLEGKLQTNVLERLEGMAPGLMLINGKDTGGDALTIRGVSTLFGTARPLIVVDNFPIEGDINSINPNDVASISVLKDAAAASIWGARAANGVIVITTKRGSKGTAQFQYSNSFQFEAKPNIDYLNRLGAAEDIAIESLLVPRTAQFEQNTRLRGREVSKFTQLLMDSLTGRISVDDFNKQVNWLSKQDNSQQIKDLLMQGAFLQNHSLALNGASDRFRYYSSLNFTDRRGSNLKERSKNYSVFLKTSVDLTSKLQFAISSNFTFGNGTQAPVQALDIFRLKPYDLLQDDQGNPLAMNRAAGSSGQSSSNIYSINQRKAWGLDDESYFPLLEMDRTDITNRNSSNRIQAELVYKLESGIGFNVSYQLEKGNSYLRNYAHPNQANLVKQINDYVTPILGNNNEVMVNPDGTLLTPIFNIPQGGKLDETRLDYNSHVIRGWMDFNKTFQDHQISAILGLENQQVKSSGSQLTKYGYDDNSLNFIQLDHQRLQEVTPILQTLTGVRTEFSVSDAFRYTENRFVSAFANASYTYKSKYTYSGSIRMDQTNLFGTDKKYRYAPMWSSGLSWNLAKEDFIKDIPTINEFKIRATYGINGNIPKNSGPFMIAEAGINYLSFLPSLLVTTPRNDGLRWERTAVTNIGLDLTLFDYRVRFKGDYYLRRSSDLLGDEQINPTYGFESAQLNTASMNNDGFELQLTTQNIKNKDFGWTSTLMFAQNRNKITKVHQGTRFSNPRAIAAGSPFFEGKPYGALYSFRYGGLSPDKGQLQVLNERGEIEPNQLSSNLELAYYSGNRRPISNGAIGNNFRYKSFELDFMFVFYLGHLMRQNMPDALFGIYSMDGRLADAWKKPGDEANTIIPNVVLDNANYYTYTYYRNFLDVNVFDADYAKLRELILTYNLPIEVLGKQRTIKSLQINLQGRNLWTLRKNKEGIDPESFSGGARTLPVSPTYAFGLNLTF</sequence>
<dbReference type="GO" id="GO:0009279">
    <property type="term" value="C:cell outer membrane"/>
    <property type="evidence" value="ECO:0007669"/>
    <property type="project" value="UniProtKB-SubCell"/>
</dbReference>
<dbReference type="Pfam" id="PF13715">
    <property type="entry name" value="CarbopepD_reg_2"/>
    <property type="match status" value="1"/>
</dbReference>
<name>A0A5Q0QD22_9SPHI</name>
<evidence type="ECO:0000256" key="3">
    <source>
        <dbReference type="ARBA" id="ARBA00022452"/>
    </source>
</evidence>
<dbReference type="RefSeq" id="WP_153509928.1">
    <property type="nucleotide sequence ID" value="NZ_CP045652.1"/>
</dbReference>
<accession>A0A5Q0QD22</accession>
<comment type="similarity">
    <text evidence="7">Belongs to the TonB-dependent receptor family.</text>
</comment>
<organism evidence="9 10">
    <name type="scientific">Sphingobacterium zhuxiongii</name>
    <dbReference type="NCBI Taxonomy" id="2662364"/>
    <lineage>
        <taxon>Bacteria</taxon>
        <taxon>Pseudomonadati</taxon>
        <taxon>Bacteroidota</taxon>
        <taxon>Sphingobacteriia</taxon>
        <taxon>Sphingobacteriales</taxon>
        <taxon>Sphingobacteriaceae</taxon>
        <taxon>Sphingobacterium</taxon>
    </lineage>
</organism>
<dbReference type="Proteomes" id="UP000326921">
    <property type="component" value="Chromosome"/>
</dbReference>
<evidence type="ECO:0000256" key="7">
    <source>
        <dbReference type="PROSITE-ProRule" id="PRU01360"/>
    </source>
</evidence>
<keyword evidence="3 7" id="KW-1134">Transmembrane beta strand</keyword>